<dbReference type="Proteomes" id="UP000494206">
    <property type="component" value="Unassembled WGS sequence"/>
</dbReference>
<organism evidence="8 9">
    <name type="scientific">Caenorhabditis bovis</name>
    <dbReference type="NCBI Taxonomy" id="2654633"/>
    <lineage>
        <taxon>Eukaryota</taxon>
        <taxon>Metazoa</taxon>
        <taxon>Ecdysozoa</taxon>
        <taxon>Nematoda</taxon>
        <taxon>Chromadorea</taxon>
        <taxon>Rhabditida</taxon>
        <taxon>Rhabditina</taxon>
        <taxon>Rhabditomorpha</taxon>
        <taxon>Rhabditoidea</taxon>
        <taxon>Rhabditidae</taxon>
        <taxon>Peloderinae</taxon>
        <taxon>Caenorhabditis</taxon>
    </lineage>
</organism>
<evidence type="ECO:0000313" key="9">
    <source>
        <dbReference type="Proteomes" id="UP000494206"/>
    </source>
</evidence>
<evidence type="ECO:0000256" key="6">
    <source>
        <dbReference type="ARBA" id="ARBA00023121"/>
    </source>
</evidence>
<proteinExistence type="inferred from homology"/>
<dbReference type="AlphaFoldDB" id="A0A8S1FE88"/>
<sequence>MKFAGLILAIGFHFAEAAQEDRLTAETITEAIGRLANSKPYIPEYVYNVILAMDSETKTELAQLCNDYFDGKIETPKNIEELMTMLNADYSLVASTFAKINIFYRQRLGNLGPKSREFLNNVERRLFDAANNDTGKLRDNLATAIEQAQSDFRQLYDDDDEATKLDEQFPQFRNIYNSLEKIAA</sequence>
<evidence type="ECO:0000256" key="3">
    <source>
        <dbReference type="ARBA" id="ARBA00022525"/>
    </source>
</evidence>
<feature type="signal peptide" evidence="7">
    <location>
        <begin position="1"/>
        <end position="17"/>
    </location>
</feature>
<comment type="similarity">
    <text evidence="2">Belongs to the fatty-acid and retinol-binding protein (FARBP) family.</text>
</comment>
<reference evidence="8 9" key="1">
    <citation type="submission" date="2020-04" db="EMBL/GenBank/DDBJ databases">
        <authorList>
            <person name="Laetsch R D."/>
            <person name="Stevens L."/>
            <person name="Kumar S."/>
            <person name="Blaxter L. M."/>
        </authorList>
    </citation>
    <scope>NUCLEOTIDE SEQUENCE [LARGE SCALE GENOMIC DNA]</scope>
</reference>
<evidence type="ECO:0000313" key="8">
    <source>
        <dbReference type="EMBL" id="CAB3410999.1"/>
    </source>
</evidence>
<comment type="subcellular location">
    <subcellularLocation>
        <location evidence="1">Secreted</location>
    </subcellularLocation>
</comment>
<dbReference type="GO" id="GO:0008289">
    <property type="term" value="F:lipid binding"/>
    <property type="evidence" value="ECO:0007669"/>
    <property type="project" value="UniProtKB-KW"/>
</dbReference>
<evidence type="ECO:0000256" key="1">
    <source>
        <dbReference type="ARBA" id="ARBA00004613"/>
    </source>
</evidence>
<feature type="chain" id="PRO_5035725783" description="Fatty-acid and retinol-binding protein 1" evidence="7">
    <location>
        <begin position="18"/>
        <end position="184"/>
    </location>
</feature>
<dbReference type="GO" id="GO:0005576">
    <property type="term" value="C:extracellular region"/>
    <property type="evidence" value="ECO:0007669"/>
    <property type="project" value="UniProtKB-SubCell"/>
</dbReference>
<keyword evidence="4 7" id="KW-0732">Signal</keyword>
<keyword evidence="6" id="KW-0446">Lipid-binding</keyword>
<evidence type="ECO:0000256" key="7">
    <source>
        <dbReference type="SAM" id="SignalP"/>
    </source>
</evidence>
<gene>
    <name evidence="8" type="ORF">CBOVIS_LOCUS12441</name>
</gene>
<comment type="caution">
    <text evidence="8">The sequence shown here is derived from an EMBL/GenBank/DDBJ whole genome shotgun (WGS) entry which is preliminary data.</text>
</comment>
<keyword evidence="5" id="KW-0175">Coiled coil</keyword>
<dbReference type="InterPro" id="IPR008632">
    <property type="entry name" value="Gp-FAR-1"/>
</dbReference>
<evidence type="ECO:0000256" key="4">
    <source>
        <dbReference type="ARBA" id="ARBA00022729"/>
    </source>
</evidence>
<evidence type="ECO:0008006" key="10">
    <source>
        <dbReference type="Google" id="ProtNLM"/>
    </source>
</evidence>
<protein>
    <recommendedName>
        <fullName evidence="10">Fatty-acid and retinol-binding protein 1</fullName>
    </recommendedName>
</protein>
<keyword evidence="3" id="KW-0964">Secreted</keyword>
<dbReference type="EMBL" id="CADEPM010000012">
    <property type="protein sequence ID" value="CAB3410999.1"/>
    <property type="molecule type" value="Genomic_DNA"/>
</dbReference>
<evidence type="ECO:0000256" key="5">
    <source>
        <dbReference type="ARBA" id="ARBA00023054"/>
    </source>
</evidence>
<accession>A0A8S1FE88</accession>
<evidence type="ECO:0000256" key="2">
    <source>
        <dbReference type="ARBA" id="ARBA00006648"/>
    </source>
</evidence>
<dbReference type="Gene3D" id="1.20.120.1100">
    <property type="match status" value="1"/>
</dbReference>
<name>A0A8S1FE88_9PELO</name>
<dbReference type="Pfam" id="PF05823">
    <property type="entry name" value="Gp-FAR-1"/>
    <property type="match status" value="1"/>
</dbReference>
<keyword evidence="9" id="KW-1185">Reference proteome</keyword>